<dbReference type="PANTHER" id="PTHR42930:SF3">
    <property type="entry name" value="PHOSPHATE-SPECIFIC TRANSPORT SYSTEM ACCESSORY PROTEIN PHOU"/>
    <property type="match status" value="1"/>
</dbReference>
<dbReference type="PIRSF" id="PIRSF003107">
    <property type="entry name" value="PhoU"/>
    <property type="match status" value="1"/>
</dbReference>
<keyword evidence="4" id="KW-0813">Transport</keyword>
<keyword evidence="6" id="KW-0592">Phosphate transport</keyword>
<dbReference type="EMBL" id="UINC01003226">
    <property type="protein sequence ID" value="SVA04448.1"/>
    <property type="molecule type" value="Genomic_DNA"/>
</dbReference>
<dbReference type="InterPro" id="IPR026022">
    <property type="entry name" value="PhoU_dom"/>
</dbReference>
<feature type="domain" description="PhoU" evidence="7">
    <location>
        <begin position="129"/>
        <end position="209"/>
    </location>
</feature>
<evidence type="ECO:0000256" key="6">
    <source>
        <dbReference type="ARBA" id="ARBA00022592"/>
    </source>
</evidence>
<feature type="domain" description="PhoU" evidence="7">
    <location>
        <begin position="21"/>
        <end position="108"/>
    </location>
</feature>
<name>A0A381SMD2_9ZZZZ</name>
<dbReference type="InterPro" id="IPR028366">
    <property type="entry name" value="PhoU"/>
</dbReference>
<evidence type="ECO:0000256" key="3">
    <source>
        <dbReference type="ARBA" id="ARBA00011738"/>
    </source>
</evidence>
<sequence length="233" mass="26149">MSDHIVSSFDEELNEITDGLINMGALVLVALKSVEEILKNNDHNLAQKIIDNDLQINDLGQSIEIKAFNTLASRQPMAFDLRLVFSAVKMSLYLERCGDMCKGISKRILKGDLTEADSPNTIESLVILTNRVYENLSLVLDDYAARTSEKSLEVWSSDSEIDSIYSDILMEILNNIKSKPEAIEALVPLFFIARYLERVGDQATNIAEVTHFIVTGEVLTDEKEIQIENETTF</sequence>
<proteinExistence type="inferred from homology"/>
<keyword evidence="5" id="KW-0963">Cytoplasm</keyword>
<dbReference type="Pfam" id="PF01895">
    <property type="entry name" value="PhoU"/>
    <property type="match status" value="2"/>
</dbReference>
<evidence type="ECO:0000259" key="7">
    <source>
        <dbReference type="Pfam" id="PF01895"/>
    </source>
</evidence>
<evidence type="ECO:0000256" key="2">
    <source>
        <dbReference type="ARBA" id="ARBA00008107"/>
    </source>
</evidence>
<evidence type="ECO:0000256" key="1">
    <source>
        <dbReference type="ARBA" id="ARBA00004496"/>
    </source>
</evidence>
<accession>A0A381SMD2</accession>
<dbReference type="FunFam" id="1.20.58.220:FF:000004">
    <property type="entry name" value="Phosphate-specific transport system accessory protein PhoU"/>
    <property type="match status" value="1"/>
</dbReference>
<comment type="similarity">
    <text evidence="2">Belongs to the PhoU family.</text>
</comment>
<dbReference type="GO" id="GO:0005737">
    <property type="term" value="C:cytoplasm"/>
    <property type="evidence" value="ECO:0007669"/>
    <property type="project" value="UniProtKB-SubCell"/>
</dbReference>
<reference evidence="8" key="1">
    <citation type="submission" date="2018-05" db="EMBL/GenBank/DDBJ databases">
        <authorList>
            <person name="Lanie J.A."/>
            <person name="Ng W.-L."/>
            <person name="Kazmierczak K.M."/>
            <person name="Andrzejewski T.M."/>
            <person name="Davidsen T.M."/>
            <person name="Wayne K.J."/>
            <person name="Tettelin H."/>
            <person name="Glass J.I."/>
            <person name="Rusch D."/>
            <person name="Podicherti R."/>
            <person name="Tsui H.-C.T."/>
            <person name="Winkler M.E."/>
        </authorList>
    </citation>
    <scope>NUCLEOTIDE SEQUENCE</scope>
</reference>
<comment type="subunit">
    <text evidence="3">Homodimer.</text>
</comment>
<dbReference type="AlphaFoldDB" id="A0A381SMD2"/>
<dbReference type="GO" id="GO:0030643">
    <property type="term" value="P:intracellular phosphate ion homeostasis"/>
    <property type="evidence" value="ECO:0007669"/>
    <property type="project" value="InterPro"/>
</dbReference>
<dbReference type="NCBIfam" id="TIGR02135">
    <property type="entry name" value="phoU_full"/>
    <property type="match status" value="1"/>
</dbReference>
<dbReference type="GO" id="GO:0045936">
    <property type="term" value="P:negative regulation of phosphate metabolic process"/>
    <property type="evidence" value="ECO:0007669"/>
    <property type="project" value="InterPro"/>
</dbReference>
<dbReference type="GO" id="GO:0006817">
    <property type="term" value="P:phosphate ion transport"/>
    <property type="evidence" value="ECO:0007669"/>
    <property type="project" value="UniProtKB-KW"/>
</dbReference>
<evidence type="ECO:0000256" key="4">
    <source>
        <dbReference type="ARBA" id="ARBA00022448"/>
    </source>
</evidence>
<protein>
    <recommendedName>
        <fullName evidence="7">PhoU domain-containing protein</fullName>
    </recommendedName>
</protein>
<organism evidence="8">
    <name type="scientific">marine metagenome</name>
    <dbReference type="NCBI Taxonomy" id="408172"/>
    <lineage>
        <taxon>unclassified sequences</taxon>
        <taxon>metagenomes</taxon>
        <taxon>ecological metagenomes</taxon>
    </lineage>
</organism>
<evidence type="ECO:0000313" key="8">
    <source>
        <dbReference type="EMBL" id="SVA04448.1"/>
    </source>
</evidence>
<dbReference type="InterPro" id="IPR038078">
    <property type="entry name" value="PhoU-like_sf"/>
</dbReference>
<gene>
    <name evidence="8" type="ORF">METZ01_LOCUS57302</name>
</gene>
<dbReference type="Gene3D" id="1.20.58.220">
    <property type="entry name" value="Phosphate transport system protein phou homolog 2, domain 2"/>
    <property type="match status" value="1"/>
</dbReference>
<dbReference type="PANTHER" id="PTHR42930">
    <property type="entry name" value="PHOSPHATE-SPECIFIC TRANSPORT SYSTEM ACCESSORY PROTEIN PHOU"/>
    <property type="match status" value="1"/>
</dbReference>
<evidence type="ECO:0000256" key="5">
    <source>
        <dbReference type="ARBA" id="ARBA00022490"/>
    </source>
</evidence>
<comment type="subcellular location">
    <subcellularLocation>
        <location evidence="1">Cytoplasm</location>
    </subcellularLocation>
</comment>
<dbReference type="SUPFAM" id="SSF109755">
    <property type="entry name" value="PhoU-like"/>
    <property type="match status" value="1"/>
</dbReference>